<dbReference type="Pfam" id="PF01037">
    <property type="entry name" value="AsnC_trans_reg"/>
    <property type="match status" value="1"/>
</dbReference>
<evidence type="ECO:0000256" key="3">
    <source>
        <dbReference type="ARBA" id="ARBA00023163"/>
    </source>
</evidence>
<dbReference type="InterPro" id="IPR036388">
    <property type="entry name" value="WH-like_DNA-bd_sf"/>
</dbReference>
<comment type="caution">
    <text evidence="7">The sequence shown here is derived from an EMBL/GenBank/DDBJ whole genome shotgun (WGS) entry which is preliminary data.</text>
</comment>
<feature type="compositionally biased region" description="Low complexity" evidence="4">
    <location>
        <begin position="359"/>
        <end position="368"/>
    </location>
</feature>
<keyword evidence="2" id="KW-0238">DNA-binding</keyword>
<organism evidence="7 8">
    <name type="scientific">Streptodolium elevatio</name>
    <dbReference type="NCBI Taxonomy" id="3157996"/>
    <lineage>
        <taxon>Bacteria</taxon>
        <taxon>Bacillati</taxon>
        <taxon>Actinomycetota</taxon>
        <taxon>Actinomycetes</taxon>
        <taxon>Kitasatosporales</taxon>
        <taxon>Streptomycetaceae</taxon>
        <taxon>Streptodolium</taxon>
    </lineage>
</organism>
<dbReference type="InterPro" id="IPR000485">
    <property type="entry name" value="AsnC-type_HTH_dom"/>
</dbReference>
<protein>
    <submittedName>
        <fullName evidence="7">Lrp/AsnC family transcriptional regulator</fullName>
    </submittedName>
</protein>
<dbReference type="SMART" id="SM00344">
    <property type="entry name" value="HTH_ASNC"/>
    <property type="match status" value="2"/>
</dbReference>
<evidence type="ECO:0000259" key="5">
    <source>
        <dbReference type="Pfam" id="PF01037"/>
    </source>
</evidence>
<dbReference type="SUPFAM" id="SSF46785">
    <property type="entry name" value="Winged helix' DNA-binding domain"/>
    <property type="match status" value="1"/>
</dbReference>
<dbReference type="Pfam" id="PF13404">
    <property type="entry name" value="HTH_AsnC-type"/>
    <property type="match status" value="1"/>
</dbReference>
<name>A0ABV3DAE7_9ACTN</name>
<dbReference type="Proteomes" id="UP001551482">
    <property type="component" value="Unassembled WGS sequence"/>
</dbReference>
<dbReference type="Gene3D" id="1.10.10.10">
    <property type="entry name" value="Winged helix-like DNA-binding domain superfamily/Winged helix DNA-binding domain"/>
    <property type="match status" value="2"/>
</dbReference>
<feature type="domain" description="Transcription regulator AsnC/Lrp ligand binding" evidence="5">
    <location>
        <begin position="88"/>
        <end position="157"/>
    </location>
</feature>
<feature type="compositionally biased region" description="Polar residues" evidence="4">
    <location>
        <begin position="389"/>
        <end position="398"/>
    </location>
</feature>
<keyword evidence="8" id="KW-1185">Reference proteome</keyword>
<dbReference type="PRINTS" id="PR00033">
    <property type="entry name" value="HTHASNC"/>
</dbReference>
<evidence type="ECO:0000256" key="1">
    <source>
        <dbReference type="ARBA" id="ARBA00023015"/>
    </source>
</evidence>
<evidence type="ECO:0000313" key="7">
    <source>
        <dbReference type="EMBL" id="MEU8132722.1"/>
    </source>
</evidence>
<dbReference type="InterPro" id="IPR019888">
    <property type="entry name" value="Tscrpt_reg_AsnC-like"/>
</dbReference>
<dbReference type="PANTHER" id="PTHR30154">
    <property type="entry name" value="LEUCINE-RESPONSIVE REGULATORY PROTEIN"/>
    <property type="match status" value="1"/>
</dbReference>
<reference evidence="7 8" key="1">
    <citation type="submission" date="2024-06" db="EMBL/GenBank/DDBJ databases">
        <title>The Natural Products Discovery Center: Release of the First 8490 Sequenced Strains for Exploring Actinobacteria Biosynthetic Diversity.</title>
        <authorList>
            <person name="Kalkreuter E."/>
            <person name="Kautsar S.A."/>
            <person name="Yang D."/>
            <person name="Bader C.D."/>
            <person name="Teijaro C.N."/>
            <person name="Fluegel L."/>
            <person name="Davis C.M."/>
            <person name="Simpson J.R."/>
            <person name="Lauterbach L."/>
            <person name="Steele A.D."/>
            <person name="Gui C."/>
            <person name="Meng S."/>
            <person name="Li G."/>
            <person name="Viehrig K."/>
            <person name="Ye F."/>
            <person name="Su P."/>
            <person name="Kiefer A.F."/>
            <person name="Nichols A."/>
            <person name="Cepeda A.J."/>
            <person name="Yan W."/>
            <person name="Fan B."/>
            <person name="Jiang Y."/>
            <person name="Adhikari A."/>
            <person name="Zheng C.-J."/>
            <person name="Schuster L."/>
            <person name="Cowan T.M."/>
            <person name="Smanski M.J."/>
            <person name="Chevrette M.G."/>
            <person name="De Carvalho L.P.S."/>
            <person name="Shen B."/>
        </authorList>
    </citation>
    <scope>NUCLEOTIDE SEQUENCE [LARGE SCALE GENOMIC DNA]</scope>
    <source>
        <strain evidence="7 8">NPDC048946</strain>
    </source>
</reference>
<evidence type="ECO:0000256" key="2">
    <source>
        <dbReference type="ARBA" id="ARBA00023125"/>
    </source>
</evidence>
<evidence type="ECO:0000259" key="6">
    <source>
        <dbReference type="Pfam" id="PF13404"/>
    </source>
</evidence>
<dbReference type="PANTHER" id="PTHR30154:SF34">
    <property type="entry name" value="TRANSCRIPTIONAL REGULATOR AZLB"/>
    <property type="match status" value="1"/>
</dbReference>
<gene>
    <name evidence="7" type="ORF">AB0C36_04350</name>
</gene>
<keyword evidence="1" id="KW-0805">Transcription regulation</keyword>
<keyword evidence="3" id="KW-0804">Transcription</keyword>
<sequence length="398" mass="42981">MEHSRTARTGADEAARGHGDVDELDLVLVNALQLRPRATWTELAPILRVDAVTLARRWRRLVRGGRAWVTCYPRMGHLADTDGGLALIEVDTARGALHDVAAQLADDPHAVSVERVTGGHDLLVSVMAARMPDLLSYVQHRFTGIAGVLATRTHLVTRLYTEAGGWRLRALDAAQRAALAALPRPRPTAACLAPSDPELIVALSADGRASHTDLAAATGTSTTTVARRLQRLASADLVRLRCEVAQPISGWPIRASLWLRVPPTALDAAARQLAAYPEVRVVAAVAGHANLFLGVWLRQVSDVPRLEVELHGRFPDIRVVDRSVTVGTAKQMGRVLDERGFAVRHVPLTVWDATETAVRPADTPAPDTRPARPDRPSGIRHPVGDAATGTVNRTETPR</sequence>
<dbReference type="SUPFAM" id="SSF54909">
    <property type="entry name" value="Dimeric alpha+beta barrel"/>
    <property type="match status" value="2"/>
</dbReference>
<dbReference type="RefSeq" id="WP_358349007.1">
    <property type="nucleotide sequence ID" value="NZ_JBEZFP010000007.1"/>
</dbReference>
<proteinExistence type="predicted"/>
<accession>A0ABV3DAE7</accession>
<dbReference type="EMBL" id="JBEZFP010000007">
    <property type="protein sequence ID" value="MEU8132722.1"/>
    <property type="molecule type" value="Genomic_DNA"/>
</dbReference>
<dbReference type="InterPro" id="IPR019887">
    <property type="entry name" value="Tscrpt_reg_AsnC/Lrp_C"/>
</dbReference>
<feature type="domain" description="HTH asnC-type" evidence="6">
    <location>
        <begin position="198"/>
        <end position="232"/>
    </location>
</feature>
<dbReference type="InterPro" id="IPR036390">
    <property type="entry name" value="WH_DNA-bd_sf"/>
</dbReference>
<feature type="region of interest" description="Disordered" evidence="4">
    <location>
        <begin position="355"/>
        <end position="398"/>
    </location>
</feature>
<dbReference type="InterPro" id="IPR011008">
    <property type="entry name" value="Dimeric_a/b-barrel"/>
</dbReference>
<evidence type="ECO:0000313" key="8">
    <source>
        <dbReference type="Proteomes" id="UP001551482"/>
    </source>
</evidence>
<evidence type="ECO:0000256" key="4">
    <source>
        <dbReference type="SAM" id="MobiDB-lite"/>
    </source>
</evidence>
<dbReference type="Gene3D" id="3.30.70.920">
    <property type="match status" value="2"/>
</dbReference>